<gene>
    <name evidence="4" type="ORF">ACFQ1Z_08200</name>
</gene>
<reference evidence="5" key="1">
    <citation type="journal article" date="2019" name="Int. J. Syst. Evol. Microbiol.">
        <title>The Global Catalogue of Microorganisms (GCM) 10K type strain sequencing project: providing services to taxonomists for standard genome sequencing and annotation.</title>
        <authorList>
            <consortium name="The Broad Institute Genomics Platform"/>
            <consortium name="The Broad Institute Genome Sequencing Center for Infectious Disease"/>
            <person name="Wu L."/>
            <person name="Ma J."/>
        </authorList>
    </citation>
    <scope>NUCLEOTIDE SEQUENCE [LARGE SCALE GENOMIC DNA]</scope>
    <source>
        <strain evidence="5">CCUG 58412</strain>
    </source>
</reference>
<feature type="transmembrane region" description="Helical" evidence="3">
    <location>
        <begin position="12"/>
        <end position="30"/>
    </location>
</feature>
<evidence type="ECO:0000313" key="4">
    <source>
        <dbReference type="EMBL" id="MFD0913525.1"/>
    </source>
</evidence>
<dbReference type="PANTHER" id="PTHR30093:SF34">
    <property type="entry name" value="PREPILIN PEPTIDASE-DEPENDENT PROTEIN D"/>
    <property type="match status" value="1"/>
</dbReference>
<dbReference type="RefSeq" id="WP_379056912.1">
    <property type="nucleotide sequence ID" value="NZ_JBHTKB010000001.1"/>
</dbReference>
<keyword evidence="3" id="KW-1133">Transmembrane helix</keyword>
<dbReference type="PROSITE" id="PS00409">
    <property type="entry name" value="PROKAR_NTER_METHYL"/>
    <property type="match status" value="1"/>
</dbReference>
<sequence length="118" mass="12330">MDKQKGFTLIELMIVVAIIGILASVALPAYQSYSQDAANNACIAEANAYARKVYTDIQLSKPAADIPAPIARACDVINNGEKVITITNFISTARSPGNATITCDLNAGTPCSITALSP</sequence>
<protein>
    <submittedName>
        <fullName evidence="4">Prepilin-type N-terminal cleavage/methylation domain-containing protein</fullName>
    </submittedName>
</protein>
<accession>A0ABW3F5I8</accession>
<dbReference type="NCBIfam" id="TIGR02532">
    <property type="entry name" value="IV_pilin_GFxxxE"/>
    <property type="match status" value="1"/>
</dbReference>
<evidence type="ECO:0000256" key="1">
    <source>
        <dbReference type="ARBA" id="ARBA00005233"/>
    </source>
</evidence>
<dbReference type="InterPro" id="IPR012902">
    <property type="entry name" value="N_methyl_site"/>
</dbReference>
<organism evidence="4 5">
    <name type="scientific">Methylophilus luteus</name>
    <dbReference type="NCBI Taxonomy" id="640108"/>
    <lineage>
        <taxon>Bacteria</taxon>
        <taxon>Pseudomonadati</taxon>
        <taxon>Pseudomonadota</taxon>
        <taxon>Betaproteobacteria</taxon>
        <taxon>Nitrosomonadales</taxon>
        <taxon>Methylophilaceae</taxon>
        <taxon>Methylophilus</taxon>
    </lineage>
</organism>
<dbReference type="PANTHER" id="PTHR30093">
    <property type="entry name" value="GENERAL SECRETION PATHWAY PROTEIN G"/>
    <property type="match status" value="1"/>
</dbReference>
<proteinExistence type="inferred from homology"/>
<dbReference type="Pfam" id="PF07963">
    <property type="entry name" value="N_methyl"/>
    <property type="match status" value="1"/>
</dbReference>
<dbReference type="Gene3D" id="3.30.700.10">
    <property type="entry name" value="Glycoprotein, Type 4 Pilin"/>
    <property type="match status" value="1"/>
</dbReference>
<keyword evidence="2" id="KW-0488">Methylation</keyword>
<dbReference type="InterPro" id="IPR045584">
    <property type="entry name" value="Pilin-like"/>
</dbReference>
<comment type="similarity">
    <text evidence="1">Belongs to the N-Me-Phe pilin family.</text>
</comment>
<comment type="caution">
    <text evidence="4">The sequence shown here is derived from an EMBL/GenBank/DDBJ whole genome shotgun (WGS) entry which is preliminary data.</text>
</comment>
<dbReference type="SUPFAM" id="SSF54523">
    <property type="entry name" value="Pili subunits"/>
    <property type="match status" value="1"/>
</dbReference>
<dbReference type="EMBL" id="JBHTKB010000001">
    <property type="protein sequence ID" value="MFD0913525.1"/>
    <property type="molecule type" value="Genomic_DNA"/>
</dbReference>
<keyword evidence="5" id="KW-1185">Reference proteome</keyword>
<evidence type="ECO:0000313" key="5">
    <source>
        <dbReference type="Proteomes" id="UP001597128"/>
    </source>
</evidence>
<evidence type="ECO:0000256" key="3">
    <source>
        <dbReference type="SAM" id="Phobius"/>
    </source>
</evidence>
<keyword evidence="3" id="KW-0472">Membrane</keyword>
<dbReference type="Proteomes" id="UP001597128">
    <property type="component" value="Unassembled WGS sequence"/>
</dbReference>
<evidence type="ECO:0000256" key="2">
    <source>
        <dbReference type="ARBA" id="ARBA00022481"/>
    </source>
</evidence>
<name>A0ABW3F5I8_9PROT</name>
<keyword evidence="3" id="KW-0812">Transmembrane</keyword>